<dbReference type="GO" id="GO:0004190">
    <property type="term" value="F:aspartic-type endopeptidase activity"/>
    <property type="evidence" value="ECO:0007669"/>
    <property type="project" value="UniProtKB-UniRule"/>
</dbReference>
<comment type="catalytic activity">
    <reaction evidence="9">
        <text>Release of signal peptides from bacterial membrane prolipoproteins. Hydrolyzes -Xaa-Yaa-Zaa-|-(S,diacylglyceryl)Cys-, in which Xaa is hydrophobic (preferably Leu), and Yaa (Ala or Ser) and Zaa (Gly or Ala) have small, neutral side chains.</text>
        <dbReference type="EC" id="3.4.23.36"/>
    </reaction>
</comment>
<dbReference type="PANTHER" id="PTHR33695:SF1">
    <property type="entry name" value="LIPOPROTEIN SIGNAL PEPTIDASE"/>
    <property type="match status" value="1"/>
</dbReference>
<dbReference type="EC" id="3.4.23.36" evidence="9"/>
<dbReference type="EMBL" id="CP060635">
    <property type="protein sequence ID" value="QNM10210.1"/>
    <property type="molecule type" value="Genomic_DNA"/>
</dbReference>
<comment type="pathway">
    <text evidence="9">Protein modification; lipoprotein biosynthesis (signal peptide cleavage).</text>
</comment>
<evidence type="ECO:0000256" key="5">
    <source>
        <dbReference type="ARBA" id="ARBA00022750"/>
    </source>
</evidence>
<dbReference type="AlphaFoldDB" id="A0A7G9GHC8"/>
<keyword evidence="8 9" id="KW-0472">Membrane</keyword>
<evidence type="ECO:0000256" key="7">
    <source>
        <dbReference type="ARBA" id="ARBA00022989"/>
    </source>
</evidence>
<evidence type="ECO:0000256" key="9">
    <source>
        <dbReference type="HAMAP-Rule" id="MF_00161"/>
    </source>
</evidence>
<evidence type="ECO:0000256" key="3">
    <source>
        <dbReference type="ARBA" id="ARBA00022670"/>
    </source>
</evidence>
<keyword evidence="5 9" id="KW-0064">Aspartyl protease</keyword>
<dbReference type="KEGG" id="whj:H9Q79_08080"/>
<evidence type="ECO:0000256" key="10">
    <source>
        <dbReference type="RuleBase" id="RU004181"/>
    </source>
</evidence>
<dbReference type="GO" id="GO:0006508">
    <property type="term" value="P:proteolysis"/>
    <property type="evidence" value="ECO:0007669"/>
    <property type="project" value="UniProtKB-KW"/>
</dbReference>
<feature type="active site" evidence="9">
    <location>
        <position position="113"/>
    </location>
</feature>
<dbReference type="Proteomes" id="UP000515860">
    <property type="component" value="Chromosome"/>
</dbReference>
<dbReference type="RefSeq" id="WP_118646051.1">
    <property type="nucleotide sequence ID" value="NZ_CP060635.1"/>
</dbReference>
<feature type="transmembrane region" description="Helical" evidence="9">
    <location>
        <begin position="127"/>
        <end position="146"/>
    </location>
</feature>
<evidence type="ECO:0000256" key="8">
    <source>
        <dbReference type="ARBA" id="ARBA00023136"/>
    </source>
</evidence>
<name>A0A7G9GHC8_9FIRM</name>
<keyword evidence="6 9" id="KW-0378">Hydrolase</keyword>
<dbReference type="PRINTS" id="PR00781">
    <property type="entry name" value="LIPOSIGPTASE"/>
</dbReference>
<comment type="caution">
    <text evidence="9">Lacks conserved residue(s) required for the propagation of feature annotation.</text>
</comment>
<dbReference type="HAMAP" id="MF_00161">
    <property type="entry name" value="LspA"/>
    <property type="match status" value="1"/>
</dbReference>
<comment type="subcellular location">
    <subcellularLocation>
        <location evidence="9">Cell membrane</location>
        <topology evidence="9">Multi-pass membrane protein</topology>
    </subcellularLocation>
</comment>
<comment type="similarity">
    <text evidence="1 9 10">Belongs to the peptidase A8 family.</text>
</comment>
<dbReference type="Pfam" id="PF01252">
    <property type="entry name" value="Peptidase_A8"/>
    <property type="match status" value="1"/>
</dbReference>
<keyword evidence="12" id="KW-1185">Reference proteome</keyword>
<organism evidence="11 12">
    <name type="scientific">Wansuia hejianensis</name>
    <dbReference type="NCBI Taxonomy" id="2763667"/>
    <lineage>
        <taxon>Bacteria</taxon>
        <taxon>Bacillati</taxon>
        <taxon>Bacillota</taxon>
        <taxon>Clostridia</taxon>
        <taxon>Lachnospirales</taxon>
        <taxon>Lachnospiraceae</taxon>
        <taxon>Wansuia</taxon>
    </lineage>
</organism>
<reference evidence="11 12" key="1">
    <citation type="submission" date="2020-08" db="EMBL/GenBank/DDBJ databases">
        <authorList>
            <person name="Liu C."/>
            <person name="Sun Q."/>
        </authorList>
    </citation>
    <scope>NUCLEOTIDE SEQUENCE [LARGE SCALE GENOMIC DNA]</scope>
    <source>
        <strain evidence="11 12">NSJ-29</strain>
    </source>
</reference>
<protein>
    <recommendedName>
        <fullName evidence="9">Lipoprotein signal peptidase</fullName>
        <ecNumber evidence="9">3.4.23.36</ecNumber>
    </recommendedName>
    <alternativeName>
        <fullName evidence="9">Prolipoprotein signal peptidase</fullName>
    </alternativeName>
    <alternativeName>
        <fullName evidence="9">Signal peptidase II</fullName>
        <shortName evidence="9">SPase II</shortName>
    </alternativeName>
</protein>
<feature type="transmembrane region" description="Helical" evidence="9">
    <location>
        <begin position="59"/>
        <end position="79"/>
    </location>
</feature>
<dbReference type="InterPro" id="IPR001872">
    <property type="entry name" value="Peptidase_A8"/>
</dbReference>
<accession>A0A7G9GHC8</accession>
<dbReference type="GO" id="GO:0005886">
    <property type="term" value="C:plasma membrane"/>
    <property type="evidence" value="ECO:0007669"/>
    <property type="project" value="UniProtKB-SubCell"/>
</dbReference>
<evidence type="ECO:0000313" key="12">
    <source>
        <dbReference type="Proteomes" id="UP000515860"/>
    </source>
</evidence>
<feature type="active site" evidence="9">
    <location>
        <position position="133"/>
    </location>
</feature>
<evidence type="ECO:0000256" key="6">
    <source>
        <dbReference type="ARBA" id="ARBA00022801"/>
    </source>
</evidence>
<evidence type="ECO:0000313" key="11">
    <source>
        <dbReference type="EMBL" id="QNM10210.1"/>
    </source>
</evidence>
<evidence type="ECO:0000256" key="4">
    <source>
        <dbReference type="ARBA" id="ARBA00022692"/>
    </source>
</evidence>
<gene>
    <name evidence="9" type="primary">lspA</name>
    <name evidence="11" type="ORF">H9Q79_08080</name>
</gene>
<keyword evidence="7 9" id="KW-1133">Transmembrane helix</keyword>
<keyword evidence="2 9" id="KW-1003">Cell membrane</keyword>
<evidence type="ECO:0000256" key="1">
    <source>
        <dbReference type="ARBA" id="ARBA00006139"/>
    </source>
</evidence>
<evidence type="ECO:0000256" key="2">
    <source>
        <dbReference type="ARBA" id="ARBA00022475"/>
    </source>
</evidence>
<keyword evidence="4 9" id="KW-0812">Transmembrane</keyword>
<proteinExistence type="inferred from homology"/>
<sequence>MIFIIIMLSVFLGDLLLKKYVEANLPEGEEKSVLGGKILIRKVHNSGIAMGGLSEHPLLIRRGTLGLIGGILVYFISLLFRKGNAGRKTGLSLLLGGAMCNWYDRFHQGYVTDYFSFQVKWERLKRVVFNLSDICIFIGTVLFCFGKHKKKG</sequence>
<comment type="function">
    <text evidence="9">This protein specifically catalyzes the removal of signal peptides from prolipoproteins.</text>
</comment>
<keyword evidence="3 9" id="KW-0645">Protease</keyword>
<dbReference type="PANTHER" id="PTHR33695">
    <property type="entry name" value="LIPOPROTEIN SIGNAL PEPTIDASE"/>
    <property type="match status" value="1"/>
</dbReference>